<evidence type="ECO:0000313" key="1">
    <source>
        <dbReference type="EMBL" id="CAG8547029.1"/>
    </source>
</evidence>
<accession>A0A9N9AYT9</accession>
<sequence length="113" mass="13174">MDRSHDVHLAIDILSKNLRPLITDSIPKFYENIMKQCWDKDPSKRPDATKLVSLFDEIIELSKDIDKSQTLIMLNNLQQISKKVVKLEEFEKDEAGTLLNQSLLDHSFTRNEF</sequence>
<dbReference type="OrthoDB" id="2384313at2759"/>
<dbReference type="Gene3D" id="1.10.510.10">
    <property type="entry name" value="Transferase(Phosphotransferase) domain 1"/>
    <property type="match status" value="1"/>
</dbReference>
<dbReference type="InterPro" id="IPR011009">
    <property type="entry name" value="Kinase-like_dom_sf"/>
</dbReference>
<evidence type="ECO:0000313" key="2">
    <source>
        <dbReference type="Proteomes" id="UP000789396"/>
    </source>
</evidence>
<organism evidence="1 2">
    <name type="scientific">Racocetra fulgida</name>
    <dbReference type="NCBI Taxonomy" id="60492"/>
    <lineage>
        <taxon>Eukaryota</taxon>
        <taxon>Fungi</taxon>
        <taxon>Fungi incertae sedis</taxon>
        <taxon>Mucoromycota</taxon>
        <taxon>Glomeromycotina</taxon>
        <taxon>Glomeromycetes</taxon>
        <taxon>Diversisporales</taxon>
        <taxon>Gigasporaceae</taxon>
        <taxon>Racocetra</taxon>
    </lineage>
</organism>
<dbReference type="SUPFAM" id="SSF56112">
    <property type="entry name" value="Protein kinase-like (PK-like)"/>
    <property type="match status" value="1"/>
</dbReference>
<name>A0A9N9AYT9_9GLOM</name>
<gene>
    <name evidence="1" type="ORF">RFULGI_LOCUS4479</name>
</gene>
<dbReference type="Proteomes" id="UP000789396">
    <property type="component" value="Unassembled WGS sequence"/>
</dbReference>
<proteinExistence type="predicted"/>
<comment type="caution">
    <text evidence="1">The sequence shown here is derived from an EMBL/GenBank/DDBJ whole genome shotgun (WGS) entry which is preliminary data.</text>
</comment>
<reference evidence="1" key="1">
    <citation type="submission" date="2021-06" db="EMBL/GenBank/DDBJ databases">
        <authorList>
            <person name="Kallberg Y."/>
            <person name="Tangrot J."/>
            <person name="Rosling A."/>
        </authorList>
    </citation>
    <scope>NUCLEOTIDE SEQUENCE</scope>
    <source>
        <strain evidence="1">IN212</strain>
    </source>
</reference>
<keyword evidence="2" id="KW-1185">Reference proteome</keyword>
<dbReference type="AlphaFoldDB" id="A0A9N9AYT9"/>
<protein>
    <submittedName>
        <fullName evidence="1">2503_t:CDS:1</fullName>
    </submittedName>
</protein>
<dbReference type="EMBL" id="CAJVPZ010004491">
    <property type="protein sequence ID" value="CAG8547029.1"/>
    <property type="molecule type" value="Genomic_DNA"/>
</dbReference>